<dbReference type="InterPro" id="IPR007387">
    <property type="entry name" value="TRAP_DctQ"/>
</dbReference>
<evidence type="ECO:0000256" key="4">
    <source>
        <dbReference type="ARBA" id="ARBA00022519"/>
    </source>
</evidence>
<keyword evidence="5 9" id="KW-0812">Transmembrane</keyword>
<proteinExistence type="inferred from homology"/>
<accession>A0A5C8PQ17</accession>
<evidence type="ECO:0000256" key="8">
    <source>
        <dbReference type="ARBA" id="ARBA00038436"/>
    </source>
</evidence>
<keyword evidence="7 9" id="KW-0472">Membrane</keyword>
<comment type="subcellular location">
    <subcellularLocation>
        <location evidence="1 9">Cell inner membrane</location>
        <topology evidence="1 9">Multi-pass membrane protein</topology>
    </subcellularLocation>
</comment>
<dbReference type="PANTHER" id="PTHR35011:SF4">
    <property type="entry name" value="SLL1102 PROTEIN"/>
    <property type="match status" value="1"/>
</dbReference>
<dbReference type="GO" id="GO:0005886">
    <property type="term" value="C:plasma membrane"/>
    <property type="evidence" value="ECO:0007669"/>
    <property type="project" value="UniProtKB-SubCell"/>
</dbReference>
<sequence>MIVGMLQIVGRTVFDLPIEGYIDWIEFFAILYAVAGISYCQSKGGHIRMEILLGEMRGRLLWFFEALAVLIGLVIIGLLVYSTWQNFERAWSIGDSSMDIRLPLWPSKLVVPVALAVLWLRLLLQLAGYLRLLRDPTLPPVAVPIVQTTAETARKEIDEAMRALEIEQRQKTGRG</sequence>
<comment type="subunit">
    <text evidence="9">The complex comprises the extracytoplasmic solute receptor protein and the two transmembrane proteins.</text>
</comment>
<comment type="caution">
    <text evidence="11">The sequence shown here is derived from an EMBL/GenBank/DDBJ whole genome shotgun (WGS) entry which is preliminary data.</text>
</comment>
<comment type="caution">
    <text evidence="9">Lacks conserved residue(s) required for the propagation of feature annotation.</text>
</comment>
<comment type="similarity">
    <text evidence="8 9">Belongs to the TRAP transporter small permease family.</text>
</comment>
<evidence type="ECO:0000313" key="11">
    <source>
        <dbReference type="EMBL" id="TXL76813.1"/>
    </source>
</evidence>
<keyword evidence="2 9" id="KW-0813">Transport</keyword>
<feature type="transmembrane region" description="Helical" evidence="9">
    <location>
        <begin position="60"/>
        <end position="84"/>
    </location>
</feature>
<comment type="function">
    <text evidence="9">Part of the tripartite ATP-independent periplasmic (TRAP) transport system.</text>
</comment>
<feature type="domain" description="Tripartite ATP-independent periplasmic transporters DctQ component" evidence="10">
    <location>
        <begin position="1"/>
        <end position="129"/>
    </location>
</feature>
<feature type="transmembrane region" description="Helical" evidence="9">
    <location>
        <begin position="104"/>
        <end position="124"/>
    </location>
</feature>
<dbReference type="AlphaFoldDB" id="A0A5C8PQ17"/>
<keyword evidence="12" id="KW-1185">Reference proteome</keyword>
<name>A0A5C8PQ17_9HYPH</name>
<organism evidence="11 12">
    <name type="scientific">Vineibacter terrae</name>
    <dbReference type="NCBI Taxonomy" id="2586908"/>
    <lineage>
        <taxon>Bacteria</taxon>
        <taxon>Pseudomonadati</taxon>
        <taxon>Pseudomonadota</taxon>
        <taxon>Alphaproteobacteria</taxon>
        <taxon>Hyphomicrobiales</taxon>
        <taxon>Vineibacter</taxon>
    </lineage>
</organism>
<keyword evidence="4 9" id="KW-0997">Cell inner membrane</keyword>
<dbReference type="PANTHER" id="PTHR35011">
    <property type="entry name" value="2,3-DIKETO-L-GULONATE TRAP TRANSPORTER SMALL PERMEASE PROTEIN YIAM"/>
    <property type="match status" value="1"/>
</dbReference>
<evidence type="ECO:0000256" key="1">
    <source>
        <dbReference type="ARBA" id="ARBA00004429"/>
    </source>
</evidence>
<keyword evidence="3" id="KW-1003">Cell membrane</keyword>
<dbReference type="Pfam" id="PF04290">
    <property type="entry name" value="DctQ"/>
    <property type="match status" value="1"/>
</dbReference>
<evidence type="ECO:0000256" key="6">
    <source>
        <dbReference type="ARBA" id="ARBA00022989"/>
    </source>
</evidence>
<evidence type="ECO:0000313" key="12">
    <source>
        <dbReference type="Proteomes" id="UP000321638"/>
    </source>
</evidence>
<evidence type="ECO:0000256" key="9">
    <source>
        <dbReference type="RuleBase" id="RU369079"/>
    </source>
</evidence>
<keyword evidence="6 9" id="KW-1133">Transmembrane helix</keyword>
<evidence type="ECO:0000256" key="7">
    <source>
        <dbReference type="ARBA" id="ARBA00023136"/>
    </source>
</evidence>
<dbReference type="EMBL" id="VDUZ01000010">
    <property type="protein sequence ID" value="TXL76813.1"/>
    <property type="molecule type" value="Genomic_DNA"/>
</dbReference>
<evidence type="ECO:0000259" key="10">
    <source>
        <dbReference type="Pfam" id="PF04290"/>
    </source>
</evidence>
<evidence type="ECO:0000256" key="3">
    <source>
        <dbReference type="ARBA" id="ARBA00022475"/>
    </source>
</evidence>
<evidence type="ECO:0000256" key="2">
    <source>
        <dbReference type="ARBA" id="ARBA00022448"/>
    </source>
</evidence>
<dbReference type="GO" id="GO:0022857">
    <property type="term" value="F:transmembrane transporter activity"/>
    <property type="evidence" value="ECO:0007669"/>
    <property type="project" value="UniProtKB-UniRule"/>
</dbReference>
<reference evidence="11 12" key="1">
    <citation type="submission" date="2019-06" db="EMBL/GenBank/DDBJ databases">
        <title>New taxonomy in bacterial strain CC-CFT640, isolated from vineyard.</title>
        <authorList>
            <person name="Lin S.-Y."/>
            <person name="Tsai C.-F."/>
            <person name="Young C.-C."/>
        </authorList>
    </citation>
    <scope>NUCLEOTIDE SEQUENCE [LARGE SCALE GENOMIC DNA]</scope>
    <source>
        <strain evidence="11 12">CC-CFT640</strain>
    </source>
</reference>
<feature type="transmembrane region" description="Helical" evidence="9">
    <location>
        <begin position="21"/>
        <end position="40"/>
    </location>
</feature>
<dbReference type="Proteomes" id="UP000321638">
    <property type="component" value="Unassembled WGS sequence"/>
</dbReference>
<dbReference type="OrthoDB" id="7843894at2"/>
<protein>
    <recommendedName>
        <fullName evidence="9">TRAP transporter small permease protein</fullName>
    </recommendedName>
</protein>
<evidence type="ECO:0000256" key="5">
    <source>
        <dbReference type="ARBA" id="ARBA00022692"/>
    </source>
</evidence>
<dbReference type="InterPro" id="IPR055348">
    <property type="entry name" value="DctQ"/>
</dbReference>
<gene>
    <name evidence="11" type="ORF">FHP25_10655</name>
</gene>